<gene>
    <name evidence="1" type="ORF">MF672_051065</name>
</gene>
<accession>A0ABT0GBW4</accession>
<geneLocation type="plasmid" evidence="1">
    <name>unnamed7</name>
</geneLocation>
<sequence>MTTRADARAQLAKQVERLEAAYETACERLVEDTILRRRPRTAPEEERDSGGRFVLLDALTALVNARAVLAQQPQESGDGGR</sequence>
<protein>
    <submittedName>
        <fullName evidence="1">Uncharacterized protein</fullName>
    </submittedName>
</protein>
<organism evidence="1 2">
    <name type="scientific">Actinomadura luzonensis</name>
    <dbReference type="NCBI Taxonomy" id="2805427"/>
    <lineage>
        <taxon>Bacteria</taxon>
        <taxon>Bacillati</taxon>
        <taxon>Actinomycetota</taxon>
        <taxon>Actinomycetes</taxon>
        <taxon>Streptosporangiales</taxon>
        <taxon>Thermomonosporaceae</taxon>
        <taxon>Actinomadura</taxon>
    </lineage>
</organism>
<evidence type="ECO:0000313" key="1">
    <source>
        <dbReference type="EMBL" id="MCK2222095.1"/>
    </source>
</evidence>
<proteinExistence type="predicted"/>
<keyword evidence="1" id="KW-0614">Plasmid</keyword>
<keyword evidence="2" id="KW-1185">Reference proteome</keyword>
<dbReference type="RefSeq" id="WP_242372988.1">
    <property type="nucleotide sequence ID" value="NZ_JAKRKC020000010.1"/>
</dbReference>
<comment type="caution">
    <text evidence="1">The sequence shown here is derived from an EMBL/GenBank/DDBJ whole genome shotgun (WGS) entry which is preliminary data.</text>
</comment>
<evidence type="ECO:0000313" key="2">
    <source>
        <dbReference type="Proteomes" id="UP001317259"/>
    </source>
</evidence>
<dbReference type="EMBL" id="JAKRKC020000010">
    <property type="protein sequence ID" value="MCK2222095.1"/>
    <property type="molecule type" value="Genomic_DNA"/>
</dbReference>
<reference evidence="1 2" key="1">
    <citation type="submission" date="2022-04" db="EMBL/GenBank/DDBJ databases">
        <title>Genome draft of Actinomadura sp. ATCC 31491.</title>
        <authorList>
            <person name="Shi X."/>
            <person name="Du Y."/>
        </authorList>
    </citation>
    <scope>NUCLEOTIDE SEQUENCE [LARGE SCALE GENOMIC DNA]</scope>
    <source>
        <strain evidence="1 2">ATCC 31491</strain>
        <plasmid evidence="1">unnamed7</plasmid>
    </source>
</reference>
<name>A0ABT0GBW4_9ACTN</name>
<dbReference type="Proteomes" id="UP001317259">
    <property type="component" value="Unassembled WGS sequence"/>
</dbReference>